<organism evidence="1 2">
    <name type="scientific">Burkholderia aenigmatica</name>
    <dbReference type="NCBI Taxonomy" id="2015348"/>
    <lineage>
        <taxon>Bacteria</taxon>
        <taxon>Pseudomonadati</taxon>
        <taxon>Pseudomonadota</taxon>
        <taxon>Betaproteobacteria</taxon>
        <taxon>Burkholderiales</taxon>
        <taxon>Burkholderiaceae</taxon>
        <taxon>Burkholderia</taxon>
        <taxon>Burkholderia cepacia complex</taxon>
    </lineage>
</organism>
<dbReference type="RefSeq" id="WP_175223211.1">
    <property type="nucleotide sequence ID" value="NZ_CABWIL020000034.1"/>
</dbReference>
<dbReference type="EMBL" id="CABWIL020000034">
    <property type="protein sequence ID" value="CAB3972626.1"/>
    <property type="molecule type" value="Genomic_DNA"/>
</dbReference>
<accession>A0A6J5JKN1</accession>
<dbReference type="Proteomes" id="UP000494301">
    <property type="component" value="Unassembled WGS sequence"/>
</dbReference>
<protein>
    <submittedName>
        <fullName evidence="1">Uncharacterized protein</fullName>
    </submittedName>
</protein>
<sequence length="256" mass="28653">MTTLDAIRWEQNYADVQTSLHHPRIRAFLGDVALPALGAIDRDIERWGKTREGGAPFARADAEALLQATIQAFCLAIQSIWERQLRVWMCDCVHYCGGDAQQVRLAQQAPLEQVSRLLLDLRGAALAAFPSYPDLEYLQLVGNACRHGDGRSSDALFRAHRELWPTWTSAPFPWPAENPPMGPPAIPSFRHAVLPRELLTRFVNAIGWFWEDVSYVCMNGFVQKDEGIESRLAELRTARAARPMNEDTQCAADPAG</sequence>
<proteinExistence type="predicted"/>
<dbReference type="AlphaFoldDB" id="A0A6J5JKN1"/>
<name>A0A6J5JKN1_9BURK</name>
<evidence type="ECO:0000313" key="2">
    <source>
        <dbReference type="Proteomes" id="UP000494301"/>
    </source>
</evidence>
<gene>
    <name evidence="1" type="ORF">BLA3211_07063</name>
</gene>
<evidence type="ECO:0000313" key="1">
    <source>
        <dbReference type="EMBL" id="CAB3972626.1"/>
    </source>
</evidence>
<reference evidence="1 2" key="1">
    <citation type="submission" date="2020-04" db="EMBL/GenBank/DDBJ databases">
        <authorList>
            <person name="Depoorter E."/>
        </authorList>
    </citation>
    <scope>NUCLEOTIDE SEQUENCE [LARGE SCALE GENOMIC DNA]</scope>
    <source>
        <strain evidence="1 2">BCC0217</strain>
    </source>
</reference>